<dbReference type="PANTHER" id="PTHR33164:SF99">
    <property type="entry name" value="MARR FAMILY REGULATORY PROTEIN"/>
    <property type="match status" value="1"/>
</dbReference>
<dbReference type="GO" id="GO:0006950">
    <property type="term" value="P:response to stress"/>
    <property type="evidence" value="ECO:0007669"/>
    <property type="project" value="TreeGrafter"/>
</dbReference>
<protein>
    <submittedName>
        <fullName evidence="2">MarR family transcriptional regulator</fullName>
    </submittedName>
</protein>
<feature type="domain" description="HTH marR-type" evidence="1">
    <location>
        <begin position="44"/>
        <end position="180"/>
    </location>
</feature>
<dbReference type="AlphaFoldDB" id="A0AAD1IN95"/>
<evidence type="ECO:0000313" key="3">
    <source>
        <dbReference type="Proteomes" id="UP000466607"/>
    </source>
</evidence>
<sequence>MHHLNPTPEYSSLPGSGFVFYHGRMEGMIGGRTASDMPGLDIAEQRSWQNFLDAALRLYATLNKTLVEQHHLTLNDVRLLDMLDKSPTGSARMGDLAEKLMSLPSRVTRQIRRLEMQGLVRRGASPDDGRGVLATITDDGRAQVREAMVTYGDGVRAHFLGRLSRPQIAAMGENCRRVSAAMRAGSAPARLGRV</sequence>
<reference evidence="2 3" key="1">
    <citation type="journal article" date="2019" name="Emerg. Microbes Infect.">
        <title>Comprehensive subspecies identification of 175 nontuberculous mycobacteria species based on 7547 genomic profiles.</title>
        <authorList>
            <person name="Matsumoto Y."/>
            <person name="Kinjo T."/>
            <person name="Motooka D."/>
            <person name="Nabeya D."/>
            <person name="Jung N."/>
            <person name="Uechi K."/>
            <person name="Horii T."/>
            <person name="Iida T."/>
            <person name="Fujita J."/>
            <person name="Nakamura S."/>
        </authorList>
    </citation>
    <scope>NUCLEOTIDE SEQUENCE [LARGE SCALE GENOMIC DNA]</scope>
    <source>
        <strain evidence="2 3">JCM 17423</strain>
    </source>
</reference>
<name>A0AAD1IN95_9MYCO</name>
<dbReference type="InterPro" id="IPR039422">
    <property type="entry name" value="MarR/SlyA-like"/>
</dbReference>
<dbReference type="InterPro" id="IPR000835">
    <property type="entry name" value="HTH_MarR-typ"/>
</dbReference>
<dbReference type="PROSITE" id="PS50995">
    <property type="entry name" value="HTH_MARR_2"/>
    <property type="match status" value="1"/>
</dbReference>
<evidence type="ECO:0000313" key="2">
    <source>
        <dbReference type="EMBL" id="BBY19007.1"/>
    </source>
</evidence>
<dbReference type="SUPFAM" id="SSF46785">
    <property type="entry name" value="Winged helix' DNA-binding domain"/>
    <property type="match status" value="1"/>
</dbReference>
<dbReference type="GO" id="GO:0003700">
    <property type="term" value="F:DNA-binding transcription factor activity"/>
    <property type="evidence" value="ECO:0007669"/>
    <property type="project" value="InterPro"/>
</dbReference>
<evidence type="ECO:0000259" key="1">
    <source>
        <dbReference type="PROSITE" id="PS50995"/>
    </source>
</evidence>
<dbReference type="Pfam" id="PF01047">
    <property type="entry name" value="MarR"/>
    <property type="match status" value="1"/>
</dbReference>
<gene>
    <name evidence="2" type="ORF">MLIT_45990</name>
</gene>
<dbReference type="InterPro" id="IPR036388">
    <property type="entry name" value="WH-like_DNA-bd_sf"/>
</dbReference>
<dbReference type="SMART" id="SM00347">
    <property type="entry name" value="HTH_MARR"/>
    <property type="match status" value="1"/>
</dbReference>
<dbReference type="PANTHER" id="PTHR33164">
    <property type="entry name" value="TRANSCRIPTIONAL REGULATOR, MARR FAMILY"/>
    <property type="match status" value="1"/>
</dbReference>
<dbReference type="Proteomes" id="UP000466607">
    <property type="component" value="Chromosome"/>
</dbReference>
<accession>A0AAD1IN95</accession>
<dbReference type="Gene3D" id="1.10.10.10">
    <property type="entry name" value="Winged helix-like DNA-binding domain superfamily/Winged helix DNA-binding domain"/>
    <property type="match status" value="1"/>
</dbReference>
<organism evidence="2 3">
    <name type="scientific">Mycolicibacterium litorale</name>
    <dbReference type="NCBI Taxonomy" id="758802"/>
    <lineage>
        <taxon>Bacteria</taxon>
        <taxon>Bacillati</taxon>
        <taxon>Actinomycetota</taxon>
        <taxon>Actinomycetes</taxon>
        <taxon>Mycobacteriales</taxon>
        <taxon>Mycobacteriaceae</taxon>
        <taxon>Mycolicibacterium</taxon>
    </lineage>
</organism>
<keyword evidence="3" id="KW-1185">Reference proteome</keyword>
<proteinExistence type="predicted"/>
<dbReference type="EMBL" id="AP022586">
    <property type="protein sequence ID" value="BBY19007.1"/>
    <property type="molecule type" value="Genomic_DNA"/>
</dbReference>
<dbReference type="InterPro" id="IPR036390">
    <property type="entry name" value="WH_DNA-bd_sf"/>
</dbReference>